<dbReference type="RefSeq" id="WP_088564107.1">
    <property type="nucleotide sequence ID" value="NZ_CP020946.1"/>
</dbReference>
<reference evidence="2 3" key="1">
    <citation type="submission" date="2017-04" db="EMBL/GenBank/DDBJ databases">
        <title>Whole genome sequence of Bdellovibrio bacteriovorus strain SSB218315.</title>
        <authorList>
            <person name="Oyedara O."/>
            <person name="Rodriguez-Perez M.A."/>
        </authorList>
    </citation>
    <scope>NUCLEOTIDE SEQUENCE [LARGE SCALE GENOMIC DNA]</scope>
    <source>
        <strain evidence="2 3">SSB218315</strain>
    </source>
</reference>
<dbReference type="SUPFAM" id="SSF69742">
    <property type="entry name" value="Glutamyl tRNA-reductase catalytic, N-terminal domain"/>
    <property type="match status" value="1"/>
</dbReference>
<evidence type="ECO:0000259" key="1">
    <source>
        <dbReference type="Pfam" id="PF05201"/>
    </source>
</evidence>
<evidence type="ECO:0000313" key="3">
    <source>
        <dbReference type="Proteomes" id="UP000197003"/>
    </source>
</evidence>
<dbReference type="OrthoDB" id="5289779at2"/>
<protein>
    <recommendedName>
        <fullName evidence="1">Glutamyl-tRNA reductase N-terminal domain-containing protein</fullName>
    </recommendedName>
</protein>
<dbReference type="AlphaFoldDB" id="A0A1Z3N4S4"/>
<dbReference type="GO" id="GO:0050661">
    <property type="term" value="F:NADP binding"/>
    <property type="evidence" value="ECO:0007669"/>
    <property type="project" value="InterPro"/>
</dbReference>
<organism evidence="2 3">
    <name type="scientific">Bdellovibrio bacteriovorus</name>
    <dbReference type="NCBI Taxonomy" id="959"/>
    <lineage>
        <taxon>Bacteria</taxon>
        <taxon>Pseudomonadati</taxon>
        <taxon>Bdellovibrionota</taxon>
        <taxon>Bdellovibrionia</taxon>
        <taxon>Bdellovibrionales</taxon>
        <taxon>Pseudobdellovibrionaceae</taxon>
        <taxon>Bdellovibrio</taxon>
    </lineage>
</organism>
<dbReference type="Pfam" id="PF05201">
    <property type="entry name" value="GlutR_N"/>
    <property type="match status" value="1"/>
</dbReference>
<accession>A0A1Z3N4S4</accession>
<feature type="domain" description="Glutamyl-tRNA reductase N-terminal" evidence="1">
    <location>
        <begin position="18"/>
        <end position="94"/>
    </location>
</feature>
<dbReference type="GO" id="GO:0033014">
    <property type="term" value="P:tetrapyrrole biosynthetic process"/>
    <property type="evidence" value="ECO:0007669"/>
    <property type="project" value="InterPro"/>
</dbReference>
<dbReference type="Proteomes" id="UP000197003">
    <property type="component" value="Chromosome"/>
</dbReference>
<dbReference type="InterPro" id="IPR036343">
    <property type="entry name" value="GluRdtase_N_sf"/>
</dbReference>
<proteinExistence type="predicted"/>
<evidence type="ECO:0000313" key="2">
    <source>
        <dbReference type="EMBL" id="ASD62469.1"/>
    </source>
</evidence>
<dbReference type="Gene3D" id="3.30.460.30">
    <property type="entry name" value="Glutamyl-tRNA reductase, N-terminal domain"/>
    <property type="match status" value="1"/>
</dbReference>
<gene>
    <name evidence="2" type="ORF">B9G79_02250</name>
</gene>
<dbReference type="InterPro" id="IPR015895">
    <property type="entry name" value="4pyrrol_synth_GluRdtase_N"/>
</dbReference>
<dbReference type="GO" id="GO:0008883">
    <property type="term" value="F:glutamyl-tRNA reductase activity"/>
    <property type="evidence" value="ECO:0007669"/>
    <property type="project" value="InterPro"/>
</dbReference>
<dbReference type="EMBL" id="CP020946">
    <property type="protein sequence ID" value="ASD62469.1"/>
    <property type="molecule type" value="Genomic_DNA"/>
</dbReference>
<sequence length="302" mass="34116">MEDILLVHRKSNRNFSEEFAALQDAAIFKTCLRKILFCTEMELGNYADVIEPEDTVLRGEKALCLLLEILCGLHSPIVGETEVFGQFKLFVDSRKQLQDPLFGDHQKWLNFIMAEVKKTRAQHLVGLGSQSYGSLLRRYTKDMDSVTICGSGHLAQEILPWLALKKSVQVICREPAKMQAFADKYDNLTISTYNDAFIHGEALVIAAPLTDERIVELMNKQDTRPHAVYDLRGEANNLSDIVASQFSHVGFMGLNKFFAEIEETKKDTTTKLEALKAALLERALAFTQRTELRPLGWDDICA</sequence>
<name>A0A1Z3N4S4_BDEBC</name>